<dbReference type="KEGG" id="tvr:TVD_05265"/>
<dbReference type="GO" id="GO:0015293">
    <property type="term" value="F:symporter activity"/>
    <property type="evidence" value="ECO:0007669"/>
    <property type="project" value="TreeGrafter"/>
</dbReference>
<keyword evidence="12" id="KW-1185">Reference proteome</keyword>
<dbReference type="PANTHER" id="PTHR10590">
    <property type="entry name" value="SODIUM/NUCLEOSIDE COTRANSPORTER"/>
    <property type="match status" value="1"/>
</dbReference>
<dbReference type="Pfam" id="PF01773">
    <property type="entry name" value="Nucleos_tra2_N"/>
    <property type="match status" value="1"/>
</dbReference>
<feature type="transmembrane region" description="Helical" evidence="7">
    <location>
        <begin position="263"/>
        <end position="289"/>
    </location>
</feature>
<feature type="transmembrane region" description="Helical" evidence="7">
    <location>
        <begin position="301"/>
        <end position="317"/>
    </location>
</feature>
<dbReference type="Proteomes" id="UP000064201">
    <property type="component" value="Chromosome"/>
</dbReference>
<evidence type="ECO:0000256" key="2">
    <source>
        <dbReference type="ARBA" id="ARBA00009033"/>
    </source>
</evidence>
<feature type="transmembrane region" description="Helical" evidence="7">
    <location>
        <begin position="209"/>
        <end position="228"/>
    </location>
</feature>
<dbReference type="GO" id="GO:0005886">
    <property type="term" value="C:plasma membrane"/>
    <property type="evidence" value="ECO:0007669"/>
    <property type="project" value="UniProtKB-SubCell"/>
</dbReference>
<keyword evidence="4 7" id="KW-0812">Transmembrane</keyword>
<dbReference type="InterPro" id="IPR011657">
    <property type="entry name" value="CNT_C_dom"/>
</dbReference>
<evidence type="ECO:0000256" key="1">
    <source>
        <dbReference type="ARBA" id="ARBA00004651"/>
    </source>
</evidence>
<evidence type="ECO:0000259" key="10">
    <source>
        <dbReference type="Pfam" id="PF07670"/>
    </source>
</evidence>
<dbReference type="AlphaFoldDB" id="A0A0G3G0R7"/>
<feature type="transmembrane region" description="Helical" evidence="7">
    <location>
        <begin position="357"/>
        <end position="382"/>
    </location>
</feature>
<evidence type="ECO:0000313" key="11">
    <source>
        <dbReference type="EMBL" id="AKJ94813.1"/>
    </source>
</evidence>
<dbReference type="InterPro" id="IPR011642">
    <property type="entry name" value="Gate_dom"/>
</dbReference>
<evidence type="ECO:0000256" key="4">
    <source>
        <dbReference type="ARBA" id="ARBA00022692"/>
    </source>
</evidence>
<feature type="domain" description="Nucleoside transporter/FeoB GTPase Gate" evidence="10">
    <location>
        <begin position="101"/>
        <end position="200"/>
    </location>
</feature>
<feature type="transmembrane region" description="Helical" evidence="7">
    <location>
        <begin position="6"/>
        <end position="21"/>
    </location>
</feature>
<organism evidence="11 12">
    <name type="scientific">Thioalkalivibrio versutus</name>
    <dbReference type="NCBI Taxonomy" id="106634"/>
    <lineage>
        <taxon>Bacteria</taxon>
        <taxon>Pseudomonadati</taxon>
        <taxon>Pseudomonadota</taxon>
        <taxon>Gammaproteobacteria</taxon>
        <taxon>Chromatiales</taxon>
        <taxon>Ectothiorhodospiraceae</taxon>
        <taxon>Thioalkalivibrio</taxon>
    </lineage>
</organism>
<comment type="subcellular location">
    <subcellularLocation>
        <location evidence="1">Cell membrane</location>
        <topology evidence="1">Multi-pass membrane protein</topology>
    </subcellularLocation>
</comment>
<evidence type="ECO:0000256" key="6">
    <source>
        <dbReference type="ARBA" id="ARBA00023136"/>
    </source>
</evidence>
<dbReference type="EMBL" id="CP011367">
    <property type="protein sequence ID" value="AKJ94813.1"/>
    <property type="molecule type" value="Genomic_DNA"/>
</dbReference>
<dbReference type="PANTHER" id="PTHR10590:SF4">
    <property type="entry name" value="SOLUTE CARRIER FAMILY 28 MEMBER 3"/>
    <property type="match status" value="1"/>
</dbReference>
<reference evidence="11 12" key="1">
    <citation type="submission" date="2015-04" db="EMBL/GenBank/DDBJ databases">
        <title>Complete Sequence for the Genome of the Thioalkalivibrio versutus D301.</title>
        <authorList>
            <person name="Mu T."/>
            <person name="Zhou J."/>
            <person name="Xu X."/>
        </authorList>
    </citation>
    <scope>NUCLEOTIDE SEQUENCE [LARGE SCALE GENOMIC DNA]</scope>
    <source>
        <strain evidence="11 12">D301</strain>
    </source>
</reference>
<dbReference type="Pfam" id="PF07662">
    <property type="entry name" value="Nucleos_tra2_C"/>
    <property type="match status" value="1"/>
</dbReference>
<feature type="transmembrane region" description="Helical" evidence="7">
    <location>
        <begin position="176"/>
        <end position="197"/>
    </location>
</feature>
<dbReference type="OrthoDB" id="9766455at2"/>
<evidence type="ECO:0000259" key="8">
    <source>
        <dbReference type="Pfam" id="PF01773"/>
    </source>
</evidence>
<sequence length="419" mass="43905">MTELQAGLGILVFIAIAWLLSEHRRSFPWRPVLAGLALQFGIAALLLNVPGMQHLFLWANEAVIALTDATQAGTTFVFGYIGGDEPPFATEGHGSTFVLAFQALPLILVLSALSALLFHWRILPLLIRGASRVLQRAFGIGGALGVGTASNVFLGMVESPLVIRPYLREMTRSELFALMAVGMATLAGTMLVLYATIINTALDNALGHLIVASLISLPAALLVATVMIPPTAPSTAGELLPEPEPASSSMDAITRGTLRGLELLLQIVALLIVVIALVALVNVMLGALPEVAGATLSLERMLGWVFAPLAWLMGIPWNEAVTAGSLLGVKTILNEMVAFLHLAELPRDALSARSELILIYALSGFANLGSLGILIGGLGALVPERRSEIVALGIRAIVAGTLATLMTGAVVGILHLPGV</sequence>
<feature type="transmembrane region" description="Helical" evidence="7">
    <location>
        <begin position="33"/>
        <end position="51"/>
    </location>
</feature>
<feature type="domain" description="Concentrative nucleoside transporter N-terminal" evidence="8">
    <location>
        <begin position="8"/>
        <end position="80"/>
    </location>
</feature>
<feature type="transmembrane region" description="Helical" evidence="7">
    <location>
        <begin position="394"/>
        <end position="416"/>
    </location>
</feature>
<proteinExistence type="inferred from homology"/>
<dbReference type="InterPro" id="IPR008276">
    <property type="entry name" value="C_nuclsd_transpt"/>
</dbReference>
<evidence type="ECO:0000256" key="5">
    <source>
        <dbReference type="ARBA" id="ARBA00022989"/>
    </source>
</evidence>
<dbReference type="RefSeq" id="WP_047250995.1">
    <property type="nucleotide sequence ID" value="NZ_CP011367.1"/>
</dbReference>
<evidence type="ECO:0000259" key="9">
    <source>
        <dbReference type="Pfam" id="PF07662"/>
    </source>
</evidence>
<dbReference type="STRING" id="106634.TVD_05265"/>
<dbReference type="Pfam" id="PF07670">
    <property type="entry name" value="Gate"/>
    <property type="match status" value="1"/>
</dbReference>
<name>A0A0G3G0R7_9GAMM</name>
<dbReference type="PATRIC" id="fig|106634.4.peg.1076"/>
<keyword evidence="3" id="KW-1003">Cell membrane</keyword>
<protein>
    <submittedName>
        <fullName evidence="11">Nucleoside:proton symporter</fullName>
    </submittedName>
</protein>
<evidence type="ECO:0000256" key="3">
    <source>
        <dbReference type="ARBA" id="ARBA00022475"/>
    </source>
</evidence>
<dbReference type="InterPro" id="IPR002668">
    <property type="entry name" value="CNT_N_dom"/>
</dbReference>
<accession>A0A0G3G0R7</accession>
<evidence type="ECO:0000313" key="12">
    <source>
        <dbReference type="Proteomes" id="UP000064201"/>
    </source>
</evidence>
<feature type="domain" description="Concentrative nucleoside transporter C-terminal" evidence="9">
    <location>
        <begin position="208"/>
        <end position="412"/>
    </location>
</feature>
<feature type="transmembrane region" description="Helical" evidence="7">
    <location>
        <begin position="138"/>
        <end position="156"/>
    </location>
</feature>
<feature type="transmembrane region" description="Helical" evidence="7">
    <location>
        <begin position="97"/>
        <end position="118"/>
    </location>
</feature>
<keyword evidence="6 7" id="KW-0472">Membrane</keyword>
<gene>
    <name evidence="11" type="ORF">TVD_05265</name>
</gene>
<comment type="similarity">
    <text evidence="2">Belongs to the concentrative nucleoside transporter (CNT) (TC 2.A.41) family.</text>
</comment>
<dbReference type="GO" id="GO:0005337">
    <property type="term" value="F:nucleoside transmembrane transporter activity"/>
    <property type="evidence" value="ECO:0007669"/>
    <property type="project" value="InterPro"/>
</dbReference>
<evidence type="ECO:0000256" key="7">
    <source>
        <dbReference type="SAM" id="Phobius"/>
    </source>
</evidence>
<keyword evidence="5 7" id="KW-1133">Transmembrane helix</keyword>